<gene>
    <name evidence="1" type="ORF">GDO78_020650</name>
</gene>
<dbReference type="Proteomes" id="UP000770717">
    <property type="component" value="Unassembled WGS sequence"/>
</dbReference>
<evidence type="ECO:0000313" key="2">
    <source>
        <dbReference type="Proteomes" id="UP000770717"/>
    </source>
</evidence>
<evidence type="ECO:0000313" key="1">
    <source>
        <dbReference type="EMBL" id="KAG9469379.1"/>
    </source>
</evidence>
<dbReference type="AlphaFoldDB" id="A0A8J6EI64"/>
<dbReference type="EMBL" id="WNTK01000541">
    <property type="protein sequence ID" value="KAG9469379.1"/>
    <property type="molecule type" value="Genomic_DNA"/>
</dbReference>
<comment type="caution">
    <text evidence="1">The sequence shown here is derived from an EMBL/GenBank/DDBJ whole genome shotgun (WGS) entry which is preliminary data.</text>
</comment>
<organism evidence="1 2">
    <name type="scientific">Eleutherodactylus coqui</name>
    <name type="common">Puerto Rican coqui</name>
    <dbReference type="NCBI Taxonomy" id="57060"/>
    <lineage>
        <taxon>Eukaryota</taxon>
        <taxon>Metazoa</taxon>
        <taxon>Chordata</taxon>
        <taxon>Craniata</taxon>
        <taxon>Vertebrata</taxon>
        <taxon>Euteleostomi</taxon>
        <taxon>Amphibia</taxon>
        <taxon>Batrachia</taxon>
        <taxon>Anura</taxon>
        <taxon>Neobatrachia</taxon>
        <taxon>Hyloidea</taxon>
        <taxon>Eleutherodactylidae</taxon>
        <taxon>Eleutherodactylinae</taxon>
        <taxon>Eleutherodactylus</taxon>
        <taxon>Eleutherodactylus</taxon>
    </lineage>
</organism>
<proteinExistence type="predicted"/>
<reference evidence="1" key="1">
    <citation type="thesis" date="2020" institute="ProQuest LLC" country="789 East Eisenhower Parkway, Ann Arbor, MI, USA">
        <title>Comparative Genomics and Chromosome Evolution.</title>
        <authorList>
            <person name="Mudd A.B."/>
        </authorList>
    </citation>
    <scope>NUCLEOTIDE SEQUENCE</scope>
    <source>
        <strain evidence="1">HN-11 Male</strain>
        <tissue evidence="1">Kidney and liver</tissue>
    </source>
</reference>
<accession>A0A8J6EI64</accession>
<sequence length="111" mass="12912">MFYVSLNRWKLAHQMRNSREQTPCSHCWKNTSWWLLYGPGNYFVAFSGPVIDVKGTLNTFGNETILADHINPHMMIVLQKDNVTQLEMSGHGWKRRIKTSKYFLGPLVPQT</sequence>
<protein>
    <submittedName>
        <fullName evidence="1">Uncharacterized protein</fullName>
    </submittedName>
</protein>
<keyword evidence="2" id="KW-1185">Reference proteome</keyword>
<name>A0A8J6EI64_ELECQ</name>